<dbReference type="GO" id="GO:0000271">
    <property type="term" value="P:polysaccharide biosynthetic process"/>
    <property type="evidence" value="ECO:0007669"/>
    <property type="project" value="TreeGrafter"/>
</dbReference>
<comment type="caution">
    <text evidence="3">The sequence shown here is derived from an EMBL/GenBank/DDBJ whole genome shotgun (WGS) entry which is preliminary data.</text>
</comment>
<evidence type="ECO:0000259" key="2">
    <source>
        <dbReference type="Pfam" id="PF01757"/>
    </source>
</evidence>
<evidence type="ECO:0000313" key="4">
    <source>
        <dbReference type="Proteomes" id="UP000290253"/>
    </source>
</evidence>
<keyword evidence="1" id="KW-0812">Transmembrane</keyword>
<feature type="transmembrane region" description="Helical" evidence="1">
    <location>
        <begin position="190"/>
        <end position="207"/>
    </location>
</feature>
<keyword evidence="4" id="KW-1185">Reference proteome</keyword>
<dbReference type="InterPro" id="IPR002656">
    <property type="entry name" value="Acyl_transf_3_dom"/>
</dbReference>
<feature type="domain" description="Acyltransferase 3" evidence="2">
    <location>
        <begin position="27"/>
        <end position="363"/>
    </location>
</feature>
<feature type="transmembrane region" description="Helical" evidence="1">
    <location>
        <begin position="287"/>
        <end position="310"/>
    </location>
</feature>
<feature type="transmembrane region" description="Helical" evidence="1">
    <location>
        <begin position="219"/>
        <end position="246"/>
    </location>
</feature>
<dbReference type="GO" id="GO:0016020">
    <property type="term" value="C:membrane"/>
    <property type="evidence" value="ECO:0007669"/>
    <property type="project" value="TreeGrafter"/>
</dbReference>
<dbReference type="Proteomes" id="UP000290253">
    <property type="component" value="Unassembled WGS sequence"/>
</dbReference>
<reference evidence="3 4" key="1">
    <citation type="journal article" date="2016" name="Int. J. Syst. Evol. Microbiol.">
        <title>Acidipila dinghuensis sp. nov., an acidobacterium isolated from forest soil.</title>
        <authorList>
            <person name="Jiang Y.W."/>
            <person name="Wang J."/>
            <person name="Chen M.H."/>
            <person name="Lv Y.Y."/>
            <person name="Qiu L.H."/>
        </authorList>
    </citation>
    <scope>NUCLEOTIDE SEQUENCE [LARGE SCALE GENOMIC DNA]</scope>
    <source>
        <strain evidence="3 4">DHOF10</strain>
    </source>
</reference>
<feature type="transmembrane region" description="Helical" evidence="1">
    <location>
        <begin position="322"/>
        <end position="339"/>
    </location>
</feature>
<gene>
    <name evidence="3" type="ORF">ESZ00_11100</name>
</gene>
<keyword evidence="3" id="KW-0808">Transferase</keyword>
<feature type="transmembrane region" description="Helical" evidence="1">
    <location>
        <begin position="351"/>
        <end position="370"/>
    </location>
</feature>
<keyword evidence="1" id="KW-1133">Transmembrane helix</keyword>
<dbReference type="Pfam" id="PF01757">
    <property type="entry name" value="Acyl_transf_3"/>
    <property type="match status" value="1"/>
</dbReference>
<feature type="transmembrane region" description="Helical" evidence="1">
    <location>
        <begin position="112"/>
        <end position="134"/>
    </location>
</feature>
<dbReference type="OrthoDB" id="9796461at2"/>
<dbReference type="GO" id="GO:0016747">
    <property type="term" value="F:acyltransferase activity, transferring groups other than amino-acyl groups"/>
    <property type="evidence" value="ECO:0007669"/>
    <property type="project" value="InterPro"/>
</dbReference>
<dbReference type="AlphaFoldDB" id="A0A4Q1SE07"/>
<organism evidence="3 4">
    <name type="scientific">Silvibacterium dinghuense</name>
    <dbReference type="NCBI Taxonomy" id="1560006"/>
    <lineage>
        <taxon>Bacteria</taxon>
        <taxon>Pseudomonadati</taxon>
        <taxon>Acidobacteriota</taxon>
        <taxon>Terriglobia</taxon>
        <taxon>Terriglobales</taxon>
        <taxon>Acidobacteriaceae</taxon>
        <taxon>Silvibacterium</taxon>
    </lineage>
</organism>
<dbReference type="PANTHER" id="PTHR23028">
    <property type="entry name" value="ACETYLTRANSFERASE"/>
    <property type="match status" value="1"/>
</dbReference>
<protein>
    <submittedName>
        <fullName evidence="3">Acyltransferase</fullName>
    </submittedName>
</protein>
<dbReference type="RefSeq" id="WP_129208316.1">
    <property type="nucleotide sequence ID" value="NZ_BMGU01000003.1"/>
</dbReference>
<keyword evidence="3" id="KW-0012">Acyltransferase</keyword>
<evidence type="ECO:0000313" key="3">
    <source>
        <dbReference type="EMBL" id="RXS95148.1"/>
    </source>
</evidence>
<dbReference type="PANTHER" id="PTHR23028:SF53">
    <property type="entry name" value="ACYL_TRANSF_3 DOMAIN-CONTAINING PROTEIN"/>
    <property type="match status" value="1"/>
</dbReference>
<keyword evidence="1" id="KW-0472">Membrane</keyword>
<evidence type="ECO:0000256" key="1">
    <source>
        <dbReference type="SAM" id="Phobius"/>
    </source>
</evidence>
<dbReference type="InterPro" id="IPR050879">
    <property type="entry name" value="Acyltransferase_3"/>
</dbReference>
<name>A0A4Q1SE07_9BACT</name>
<sequence>MSDSVAPSHRRLVPNLTVPHGAASAHLDALRGIAAVGVCANHLRDTLLADYSTLPHHNPALTLLYLASGLGHQWVMIFFVLSGYLVGGSVLRSFSAGRWSWRGYLLNRLSRLYMVLLPALLLGGAFDLLGLHLFGSAGLYGGRSGSHELTTPVAAHLHLTTLAGNYLYLQGILVPVFGSNGPLWSLANEFWYYLAFPLLLLAFLPKVRISARMLHGIVLAAILWFVGPFIAVYFLAWLAGAAIHYLPRLPVAKPLSRTALIVCFAVALALCLAWCKQTHFHASDAVLTVFTAALVYVVLSCAQGEAALPYQTVAHWLSRSSYTLYLVHLPLIVFLVSATGRIRLAPDAQQLLLALGIFAMALLYAQTLWFCFEKRTDSLREALRPYILPVRTASSSVLRP</sequence>
<accession>A0A4Q1SE07</accession>
<feature type="transmembrane region" description="Helical" evidence="1">
    <location>
        <begin position="71"/>
        <end position="91"/>
    </location>
</feature>
<proteinExistence type="predicted"/>
<feature type="transmembrane region" description="Helical" evidence="1">
    <location>
        <begin position="258"/>
        <end position="275"/>
    </location>
</feature>
<dbReference type="EMBL" id="SDMK01000002">
    <property type="protein sequence ID" value="RXS95148.1"/>
    <property type="molecule type" value="Genomic_DNA"/>
</dbReference>